<dbReference type="AlphaFoldDB" id="A0A840XXI9"/>
<keyword evidence="1 5" id="KW-0645">Protease</keyword>
<accession>A0A840XXI9</accession>
<dbReference type="GO" id="GO:0006508">
    <property type="term" value="P:proteolysis"/>
    <property type="evidence" value="ECO:0007669"/>
    <property type="project" value="UniProtKB-KW"/>
</dbReference>
<evidence type="ECO:0000259" key="4">
    <source>
        <dbReference type="Pfam" id="PF00082"/>
    </source>
</evidence>
<keyword evidence="3" id="KW-0720">Serine protease</keyword>
<organism evidence="5 6">
    <name type="scientific">Neoroseomonas alkaliterrae</name>
    <dbReference type="NCBI Taxonomy" id="1452450"/>
    <lineage>
        <taxon>Bacteria</taxon>
        <taxon>Pseudomonadati</taxon>
        <taxon>Pseudomonadota</taxon>
        <taxon>Alphaproteobacteria</taxon>
        <taxon>Acetobacterales</taxon>
        <taxon>Acetobacteraceae</taxon>
        <taxon>Neoroseomonas</taxon>
    </lineage>
</organism>
<protein>
    <submittedName>
        <fullName evidence="5">Subtilisin family serine protease</fullName>
    </submittedName>
</protein>
<sequence>MPADPPPEKPAPQPVRRAFVVRKGLERASPELQEAYAKGDLGAVTRAIGRLAGLAEPREGGRLPFAVTRLPLRDWGLDLEGDFPEEKKALAQPAPRDADAAFGILCDEEGIARRLSEALRKTFGTSERPGAPGVEVAEGDIPLGAALHWCPGRGEGEDFGTEPDAHRLIRADAIAGAEYDGSGVKVVIIDQGVSASRLPPGTAFMGGWWTPGLPLPGQAAPDNTHGTMIARRVLALAPRAMIFDCPIIPPRIGSNLPTFLSDMFGLILRMRIEIGILAAINPARWRGRWVLVNAWSIYDPRGEAVEGEYSHNRYHWLALALDTMTPFADIVFAAGNCGAFCPDRRCAESVIGPGRGIRGVHLLEDVLTVGGVRADGMWVGYSSQGPGRFGHDPQPRLKPDVAAPAQFRVLDSPGLIAGGSSSACGVAAGVVAALRTRWNSTVVAPRALFDRLRATAWQLDGSTTWSDRTGEGILDCRAVVKSLAQTHAAPAPARATEARAG</sequence>
<dbReference type="InterPro" id="IPR036852">
    <property type="entry name" value="Peptidase_S8/S53_dom_sf"/>
</dbReference>
<dbReference type="CDD" id="cd00306">
    <property type="entry name" value="Peptidases_S8_S53"/>
    <property type="match status" value="1"/>
</dbReference>
<reference evidence="5 6" key="1">
    <citation type="submission" date="2020-08" db="EMBL/GenBank/DDBJ databases">
        <title>Genomic Encyclopedia of Type Strains, Phase IV (KMG-IV): sequencing the most valuable type-strain genomes for metagenomic binning, comparative biology and taxonomic classification.</title>
        <authorList>
            <person name="Goeker M."/>
        </authorList>
    </citation>
    <scope>NUCLEOTIDE SEQUENCE [LARGE SCALE GENOMIC DNA]</scope>
    <source>
        <strain evidence="5 6">DSM 25895</strain>
    </source>
</reference>
<dbReference type="InterPro" id="IPR000209">
    <property type="entry name" value="Peptidase_S8/S53_dom"/>
</dbReference>
<evidence type="ECO:0000256" key="3">
    <source>
        <dbReference type="ARBA" id="ARBA00022825"/>
    </source>
</evidence>
<keyword evidence="2" id="KW-0378">Hydrolase</keyword>
<dbReference type="GO" id="GO:0004252">
    <property type="term" value="F:serine-type endopeptidase activity"/>
    <property type="evidence" value="ECO:0007669"/>
    <property type="project" value="InterPro"/>
</dbReference>
<dbReference type="SUPFAM" id="SSF52743">
    <property type="entry name" value="Subtilisin-like"/>
    <property type="match status" value="1"/>
</dbReference>
<feature type="domain" description="Peptidase S8/S53" evidence="4">
    <location>
        <begin position="181"/>
        <end position="472"/>
    </location>
</feature>
<name>A0A840XXI9_9PROT</name>
<evidence type="ECO:0000256" key="2">
    <source>
        <dbReference type="ARBA" id="ARBA00022801"/>
    </source>
</evidence>
<evidence type="ECO:0000256" key="1">
    <source>
        <dbReference type="ARBA" id="ARBA00022670"/>
    </source>
</evidence>
<dbReference type="Pfam" id="PF00082">
    <property type="entry name" value="Peptidase_S8"/>
    <property type="match status" value="1"/>
</dbReference>
<keyword evidence="6" id="KW-1185">Reference proteome</keyword>
<dbReference type="Proteomes" id="UP000562254">
    <property type="component" value="Unassembled WGS sequence"/>
</dbReference>
<dbReference type="Gene3D" id="3.40.50.200">
    <property type="entry name" value="Peptidase S8/S53 domain"/>
    <property type="match status" value="1"/>
</dbReference>
<gene>
    <name evidence="5" type="ORF">FHS88_000651</name>
</gene>
<dbReference type="EMBL" id="JACIJE010000001">
    <property type="protein sequence ID" value="MBB5688541.1"/>
    <property type="molecule type" value="Genomic_DNA"/>
</dbReference>
<evidence type="ECO:0000313" key="5">
    <source>
        <dbReference type="EMBL" id="MBB5688541.1"/>
    </source>
</evidence>
<dbReference type="PRINTS" id="PR00723">
    <property type="entry name" value="SUBTILISIN"/>
</dbReference>
<evidence type="ECO:0000313" key="6">
    <source>
        <dbReference type="Proteomes" id="UP000562254"/>
    </source>
</evidence>
<dbReference type="InterPro" id="IPR015500">
    <property type="entry name" value="Peptidase_S8_subtilisin-rel"/>
</dbReference>
<proteinExistence type="predicted"/>
<comment type="caution">
    <text evidence="5">The sequence shown here is derived from an EMBL/GenBank/DDBJ whole genome shotgun (WGS) entry which is preliminary data.</text>
</comment>
<dbReference type="RefSeq" id="WP_184481216.1">
    <property type="nucleotide sequence ID" value="NZ_JAAEDJ010000042.1"/>
</dbReference>